<dbReference type="SUPFAM" id="SSF54631">
    <property type="entry name" value="CBS-domain pair"/>
    <property type="match status" value="1"/>
</dbReference>
<evidence type="ECO:0000259" key="1">
    <source>
        <dbReference type="SMART" id="SM01091"/>
    </source>
</evidence>
<evidence type="ECO:0000313" key="2">
    <source>
        <dbReference type="EMBL" id="GAH69297.1"/>
    </source>
</evidence>
<organism evidence="2">
    <name type="scientific">marine sediment metagenome</name>
    <dbReference type="NCBI Taxonomy" id="412755"/>
    <lineage>
        <taxon>unclassified sequences</taxon>
        <taxon>metagenomes</taxon>
        <taxon>ecological metagenomes</taxon>
    </lineage>
</organism>
<name>X1HII3_9ZZZZ</name>
<dbReference type="InterPro" id="IPR046342">
    <property type="entry name" value="CBS_dom_sf"/>
</dbReference>
<dbReference type="InterPro" id="IPR036318">
    <property type="entry name" value="FAD-bd_PCMH-like_sf"/>
</dbReference>
<dbReference type="InterPro" id="IPR051676">
    <property type="entry name" value="UPF0053_domain"/>
</dbReference>
<dbReference type="GO" id="GO:0050660">
    <property type="term" value="F:flavin adenine dinucleotide binding"/>
    <property type="evidence" value="ECO:0007669"/>
    <property type="project" value="InterPro"/>
</dbReference>
<reference evidence="2" key="1">
    <citation type="journal article" date="2014" name="Front. Microbiol.">
        <title>High frequency of phylogenetically diverse reductive dehalogenase-homologous genes in deep subseafloor sedimentary metagenomes.</title>
        <authorList>
            <person name="Kawai M."/>
            <person name="Futagami T."/>
            <person name="Toyoda A."/>
            <person name="Takaki Y."/>
            <person name="Nishi S."/>
            <person name="Hori S."/>
            <person name="Arai W."/>
            <person name="Tsubouchi T."/>
            <person name="Morono Y."/>
            <person name="Uchiyama I."/>
            <person name="Ito T."/>
            <person name="Fujiyama A."/>
            <person name="Inagaki F."/>
            <person name="Takami H."/>
        </authorList>
    </citation>
    <scope>NUCLEOTIDE SEQUENCE</scope>
    <source>
        <strain evidence="2">Expedition CK06-06</strain>
    </source>
</reference>
<dbReference type="PANTHER" id="PTHR43099">
    <property type="entry name" value="UPF0053 PROTEIN YRKA"/>
    <property type="match status" value="1"/>
</dbReference>
<dbReference type="PANTHER" id="PTHR43099:SF2">
    <property type="entry name" value="UPF0053 PROTEIN YRKA"/>
    <property type="match status" value="1"/>
</dbReference>
<dbReference type="EMBL" id="BARU01030967">
    <property type="protein sequence ID" value="GAH69297.1"/>
    <property type="molecule type" value="Genomic_DNA"/>
</dbReference>
<protein>
    <recommendedName>
        <fullName evidence="1">Transporter-associated domain-containing protein</fullName>
    </recommendedName>
</protein>
<dbReference type="InterPro" id="IPR016169">
    <property type="entry name" value="FAD-bd_PCMH_sub2"/>
</dbReference>
<proteinExistence type="predicted"/>
<sequence length="232" mass="27201">MKNKVAYVNEILKFSEKSAAEVLIPVNFLPYITDINSQTKILQCLEEKKSRYILLFDKEKKELQGYIDILKIMHNLTQIANHITKPHFILESRPLFDIINDIKANSLELIFTIDEYGSVSGVISKEDIFEEFIGEFLRKEEDEVYYIKKINEKQYIVKGYIDIDYLNKILNINIKKKKFNTIAGFLINQTGRIMQEGEKYKHKNIVFEILTAKPNKIEKIKITGERIKKCAE</sequence>
<dbReference type="InterPro" id="IPR005170">
    <property type="entry name" value="Transptr-assoc_dom"/>
</dbReference>
<dbReference type="Pfam" id="PF03471">
    <property type="entry name" value="CorC_HlyC"/>
    <property type="match status" value="1"/>
</dbReference>
<dbReference type="Gene3D" id="3.10.580.10">
    <property type="entry name" value="CBS-domain"/>
    <property type="match status" value="1"/>
</dbReference>
<dbReference type="SUPFAM" id="SSF56176">
    <property type="entry name" value="FAD-binding/transporter-associated domain-like"/>
    <property type="match status" value="1"/>
</dbReference>
<accession>X1HII3</accession>
<feature type="domain" description="Transporter-associated" evidence="1">
    <location>
        <begin position="148"/>
        <end position="226"/>
    </location>
</feature>
<comment type="caution">
    <text evidence="2">The sequence shown here is derived from an EMBL/GenBank/DDBJ whole genome shotgun (WGS) entry which is preliminary data.</text>
</comment>
<dbReference type="SMART" id="SM01091">
    <property type="entry name" value="CorC_HlyC"/>
    <property type="match status" value="1"/>
</dbReference>
<gene>
    <name evidence="2" type="ORF">S03H2_49046</name>
</gene>
<dbReference type="Gene3D" id="3.30.465.10">
    <property type="match status" value="1"/>
</dbReference>
<dbReference type="AlphaFoldDB" id="X1HII3"/>